<feature type="transmembrane region" description="Helical" evidence="1">
    <location>
        <begin position="48"/>
        <end position="68"/>
    </location>
</feature>
<keyword evidence="1" id="KW-0812">Transmembrane</keyword>
<evidence type="ECO:0000313" key="2">
    <source>
        <dbReference type="EMBL" id="KAH9379663.1"/>
    </source>
</evidence>
<dbReference type="AlphaFoldDB" id="A0A9J6GZ04"/>
<keyword evidence="3" id="KW-1185">Reference proteome</keyword>
<evidence type="ECO:0000256" key="1">
    <source>
        <dbReference type="SAM" id="Phobius"/>
    </source>
</evidence>
<name>A0A9J6GZ04_HAELO</name>
<organism evidence="2 3">
    <name type="scientific">Haemaphysalis longicornis</name>
    <name type="common">Bush tick</name>
    <dbReference type="NCBI Taxonomy" id="44386"/>
    <lineage>
        <taxon>Eukaryota</taxon>
        <taxon>Metazoa</taxon>
        <taxon>Ecdysozoa</taxon>
        <taxon>Arthropoda</taxon>
        <taxon>Chelicerata</taxon>
        <taxon>Arachnida</taxon>
        <taxon>Acari</taxon>
        <taxon>Parasitiformes</taxon>
        <taxon>Ixodida</taxon>
        <taxon>Ixodoidea</taxon>
        <taxon>Ixodidae</taxon>
        <taxon>Haemaphysalinae</taxon>
        <taxon>Haemaphysalis</taxon>
    </lineage>
</organism>
<protein>
    <submittedName>
        <fullName evidence="2">Uncharacterized protein</fullName>
    </submittedName>
</protein>
<keyword evidence="1" id="KW-1133">Transmembrane helix</keyword>
<evidence type="ECO:0000313" key="3">
    <source>
        <dbReference type="Proteomes" id="UP000821853"/>
    </source>
</evidence>
<proteinExistence type="predicted"/>
<dbReference type="EMBL" id="JABSTR010000010">
    <property type="protein sequence ID" value="KAH9379663.1"/>
    <property type="molecule type" value="Genomic_DNA"/>
</dbReference>
<dbReference type="Proteomes" id="UP000821853">
    <property type="component" value="Chromosome 8"/>
</dbReference>
<dbReference type="VEuPathDB" id="VectorBase:HLOH_053074"/>
<accession>A0A9J6GZ04</accession>
<comment type="caution">
    <text evidence="2">The sequence shown here is derived from an EMBL/GenBank/DDBJ whole genome shotgun (WGS) entry which is preliminary data.</text>
</comment>
<gene>
    <name evidence="2" type="ORF">HPB48_022067</name>
</gene>
<reference evidence="2 3" key="1">
    <citation type="journal article" date="2020" name="Cell">
        <title>Large-Scale Comparative Analyses of Tick Genomes Elucidate Their Genetic Diversity and Vector Capacities.</title>
        <authorList>
            <consortium name="Tick Genome and Microbiome Consortium (TIGMIC)"/>
            <person name="Jia N."/>
            <person name="Wang J."/>
            <person name="Shi W."/>
            <person name="Du L."/>
            <person name="Sun Y."/>
            <person name="Zhan W."/>
            <person name="Jiang J.F."/>
            <person name="Wang Q."/>
            <person name="Zhang B."/>
            <person name="Ji P."/>
            <person name="Bell-Sakyi L."/>
            <person name="Cui X.M."/>
            <person name="Yuan T.T."/>
            <person name="Jiang B.G."/>
            <person name="Yang W.F."/>
            <person name="Lam T.T."/>
            <person name="Chang Q.C."/>
            <person name="Ding S.J."/>
            <person name="Wang X.J."/>
            <person name="Zhu J.G."/>
            <person name="Ruan X.D."/>
            <person name="Zhao L."/>
            <person name="Wei J.T."/>
            <person name="Ye R.Z."/>
            <person name="Que T.C."/>
            <person name="Du C.H."/>
            <person name="Zhou Y.H."/>
            <person name="Cheng J.X."/>
            <person name="Dai P.F."/>
            <person name="Guo W.B."/>
            <person name="Han X.H."/>
            <person name="Huang E.J."/>
            <person name="Li L.F."/>
            <person name="Wei W."/>
            <person name="Gao Y.C."/>
            <person name="Liu J.Z."/>
            <person name="Shao H.Z."/>
            <person name="Wang X."/>
            <person name="Wang C.C."/>
            <person name="Yang T.C."/>
            <person name="Huo Q.B."/>
            <person name="Li W."/>
            <person name="Chen H.Y."/>
            <person name="Chen S.E."/>
            <person name="Zhou L.G."/>
            <person name="Ni X.B."/>
            <person name="Tian J.H."/>
            <person name="Sheng Y."/>
            <person name="Liu T."/>
            <person name="Pan Y.S."/>
            <person name="Xia L.Y."/>
            <person name="Li J."/>
            <person name="Zhao F."/>
            <person name="Cao W.C."/>
        </authorList>
    </citation>
    <scope>NUCLEOTIDE SEQUENCE [LARGE SCALE GENOMIC DNA]</scope>
    <source>
        <strain evidence="2">HaeL-2018</strain>
    </source>
</reference>
<sequence>MACYKLESIKGCLSAGSYFSNCLGSNNNEFRELQSSAMSQMRDLRCGPCGLCSSLFISLFALAANVLLR</sequence>
<keyword evidence="1" id="KW-0472">Membrane</keyword>